<evidence type="ECO:0000313" key="1">
    <source>
        <dbReference type="EMBL" id="CAB4857898.1"/>
    </source>
</evidence>
<dbReference type="EMBL" id="CAFBLN010000001">
    <property type="protein sequence ID" value="CAB4857898.1"/>
    <property type="molecule type" value="Genomic_DNA"/>
</dbReference>
<dbReference type="PIRSF" id="PIRSF000441">
    <property type="entry name" value="CysE"/>
    <property type="match status" value="1"/>
</dbReference>
<name>A0A6J7CM71_9ZZZZ</name>
<dbReference type="Pfam" id="PF00132">
    <property type="entry name" value="Hexapep"/>
    <property type="match status" value="1"/>
</dbReference>
<accession>A0A6J7CM71</accession>
<dbReference type="AlphaFoldDB" id="A0A6J7CM71"/>
<dbReference type="InterPro" id="IPR005881">
    <property type="entry name" value="Ser_O-AcTrfase"/>
</dbReference>
<gene>
    <name evidence="1" type="ORF">UFOPK3381_00090</name>
</gene>
<dbReference type="GO" id="GO:0006535">
    <property type="term" value="P:cysteine biosynthetic process from serine"/>
    <property type="evidence" value="ECO:0007669"/>
    <property type="project" value="InterPro"/>
</dbReference>
<dbReference type="SUPFAM" id="SSF51161">
    <property type="entry name" value="Trimeric LpxA-like enzymes"/>
    <property type="match status" value="1"/>
</dbReference>
<reference evidence="1" key="1">
    <citation type="submission" date="2020-05" db="EMBL/GenBank/DDBJ databases">
        <authorList>
            <person name="Chiriac C."/>
            <person name="Salcher M."/>
            <person name="Ghai R."/>
            <person name="Kavagutti S V."/>
        </authorList>
    </citation>
    <scope>NUCLEOTIDE SEQUENCE</scope>
</reference>
<dbReference type="GO" id="GO:0005737">
    <property type="term" value="C:cytoplasm"/>
    <property type="evidence" value="ECO:0007669"/>
    <property type="project" value="InterPro"/>
</dbReference>
<proteinExistence type="predicted"/>
<dbReference type="InterPro" id="IPR011004">
    <property type="entry name" value="Trimer_LpxA-like_sf"/>
</dbReference>
<protein>
    <submittedName>
        <fullName evidence="1">Unannotated protein</fullName>
    </submittedName>
</protein>
<organism evidence="1">
    <name type="scientific">freshwater metagenome</name>
    <dbReference type="NCBI Taxonomy" id="449393"/>
    <lineage>
        <taxon>unclassified sequences</taxon>
        <taxon>metagenomes</taxon>
        <taxon>ecological metagenomes</taxon>
    </lineage>
</organism>
<dbReference type="Gene3D" id="2.160.10.10">
    <property type="entry name" value="Hexapeptide repeat proteins"/>
    <property type="match status" value="1"/>
</dbReference>
<dbReference type="InterPro" id="IPR001451">
    <property type="entry name" value="Hexapep"/>
</dbReference>
<dbReference type="GO" id="GO:0009001">
    <property type="term" value="F:serine O-acetyltransferase activity"/>
    <property type="evidence" value="ECO:0007669"/>
    <property type="project" value="InterPro"/>
</dbReference>
<dbReference type="PANTHER" id="PTHR42811">
    <property type="entry name" value="SERINE ACETYLTRANSFERASE"/>
    <property type="match status" value="1"/>
</dbReference>
<sequence length="151" mass="15691">MTRFLSRILATQWHALRLYRLSRRADSLGHGDIASLLLSVGKFISGIEIVHGAVIGEGTVFIHGTGVVIGPGVVVGRDCRIFHNVTLGSRDGISYPTIGNGVTLYPGAVVLGAVQVGDNAVVGANAVVLENVAENQIVAGNPARLVGIVES</sequence>